<evidence type="ECO:0000313" key="1">
    <source>
        <dbReference type="EMBL" id="SHI22440.1"/>
    </source>
</evidence>
<name>A0A1M5ZDY4_9CLOT</name>
<gene>
    <name evidence="1" type="ORF">SAMN02745941_02849</name>
</gene>
<evidence type="ECO:0000313" key="2">
    <source>
        <dbReference type="Proteomes" id="UP000184241"/>
    </source>
</evidence>
<reference evidence="1 2" key="1">
    <citation type="submission" date="2016-11" db="EMBL/GenBank/DDBJ databases">
        <authorList>
            <person name="Jaros S."/>
            <person name="Januszkiewicz K."/>
            <person name="Wedrychowicz H."/>
        </authorList>
    </citation>
    <scope>NUCLEOTIDE SEQUENCE [LARGE SCALE GENOMIC DNA]</scope>
    <source>
        <strain evidence="1 2">DSM 6191</strain>
    </source>
</reference>
<sequence length="118" mass="13770">MIGYGSMRVVYLDNKTNENIKNLCISHGEKNIQNHEIKELKAKPDNASFTRKPIQLIFTHIAESNPLKLYYYDKNNVKHEHIIMEKITNQFSDNIGIEILDIKENGELDLKIEEHFKG</sequence>
<accession>A0A1M5ZDY4</accession>
<dbReference type="RefSeq" id="WP_073020416.1">
    <property type="nucleotide sequence ID" value="NZ_FQXU01000008.1"/>
</dbReference>
<dbReference type="EMBL" id="FQXU01000008">
    <property type="protein sequence ID" value="SHI22440.1"/>
    <property type="molecule type" value="Genomic_DNA"/>
</dbReference>
<protein>
    <submittedName>
        <fullName evidence="1">Uncharacterized protein</fullName>
    </submittedName>
</protein>
<proteinExistence type="predicted"/>
<organism evidence="1 2">
    <name type="scientific">Clostridium intestinale DSM 6191</name>
    <dbReference type="NCBI Taxonomy" id="1121320"/>
    <lineage>
        <taxon>Bacteria</taxon>
        <taxon>Bacillati</taxon>
        <taxon>Bacillota</taxon>
        <taxon>Clostridia</taxon>
        <taxon>Eubacteriales</taxon>
        <taxon>Clostridiaceae</taxon>
        <taxon>Clostridium</taxon>
    </lineage>
</organism>
<dbReference type="Proteomes" id="UP000184241">
    <property type="component" value="Unassembled WGS sequence"/>
</dbReference>
<dbReference type="AlphaFoldDB" id="A0A1M5ZDY4"/>